<keyword evidence="2" id="KW-1185">Reference proteome</keyword>
<dbReference type="RefSeq" id="WP_146275019.1">
    <property type="nucleotide sequence ID" value="NZ_CP042260.1"/>
</dbReference>
<gene>
    <name evidence="1" type="ORF">FQA45_01730</name>
</gene>
<accession>A0ABX5Y654</accession>
<proteinExistence type="predicted"/>
<protein>
    <submittedName>
        <fullName evidence="1">Uncharacterized protein</fullName>
    </submittedName>
</protein>
<name>A0ABX5Y654_9MICC</name>
<dbReference type="Proteomes" id="UP000320717">
    <property type="component" value="Chromosome"/>
</dbReference>
<evidence type="ECO:0000313" key="1">
    <source>
        <dbReference type="EMBL" id="QDY65127.1"/>
    </source>
</evidence>
<organism evidence="1 2">
    <name type="scientific">Glutamicibacter halophytocola</name>
    <dbReference type="NCBI Taxonomy" id="1933880"/>
    <lineage>
        <taxon>Bacteria</taxon>
        <taxon>Bacillati</taxon>
        <taxon>Actinomycetota</taxon>
        <taxon>Actinomycetes</taxon>
        <taxon>Micrococcales</taxon>
        <taxon>Micrococcaceae</taxon>
        <taxon>Glutamicibacter</taxon>
    </lineage>
</organism>
<sequence>MASCTAGRAGASDSMAFAAVTLVAGGVFLAGALDDNSALGTFAVGAFSGTLRFTSKAVVGSGDGSPADPSVGWESAMGAWLASVGGTLDDVLGVGFGDSGDDDGCTDGDGEGAMLGLDSCVGSGASDGFALAEAVGVAVGLDVASRLGDAVGLAVLGFGVGTGVIVCARSVGDGEALGDTGLVGVTGGVPAGRGFSACLVGALRRG</sequence>
<reference evidence="1 2" key="1">
    <citation type="submission" date="2019-07" db="EMBL/GenBank/DDBJ databases">
        <title>Complete Genome Sequence of drought tolerant Plant Growth-Promoting Rhizobacterium Glutamicibacter halophytocola DR408.</title>
        <authorList>
            <person name="Nishu S.D."/>
            <person name="Lee T.K."/>
        </authorList>
    </citation>
    <scope>NUCLEOTIDE SEQUENCE [LARGE SCALE GENOMIC DNA]</scope>
    <source>
        <strain evidence="1 2">DR408</strain>
    </source>
</reference>
<dbReference type="EMBL" id="CP042260">
    <property type="protein sequence ID" value="QDY65127.1"/>
    <property type="molecule type" value="Genomic_DNA"/>
</dbReference>
<evidence type="ECO:0000313" key="2">
    <source>
        <dbReference type="Proteomes" id="UP000320717"/>
    </source>
</evidence>